<keyword evidence="2" id="KW-1185">Reference proteome</keyword>
<comment type="caution">
    <text evidence="1">The sequence shown here is derived from an EMBL/GenBank/DDBJ whole genome shotgun (WGS) entry which is preliminary data.</text>
</comment>
<gene>
    <name evidence="1" type="ORF">A5886_002145</name>
</gene>
<proteinExistence type="predicted"/>
<dbReference type="AlphaFoldDB" id="A0A242A7P9"/>
<organism evidence="1 2">
    <name type="scientific">Candidatus Enterococcus testudinis</name>
    <dbReference type="NCBI Taxonomy" id="1834191"/>
    <lineage>
        <taxon>Bacteria</taxon>
        <taxon>Bacillati</taxon>
        <taxon>Bacillota</taxon>
        <taxon>Bacilli</taxon>
        <taxon>Lactobacillales</taxon>
        <taxon>Enterococcaceae</taxon>
        <taxon>Enterococcus</taxon>
    </lineage>
</organism>
<dbReference type="STRING" id="1834191.A5886_002145"/>
<reference evidence="1 2" key="1">
    <citation type="submission" date="2017-05" db="EMBL/GenBank/DDBJ databases">
        <title>The Genome Sequence of Enterococcus sp. 8G7_MSG3316.</title>
        <authorList>
            <consortium name="The Broad Institute Genomics Platform"/>
            <consortium name="The Broad Institute Genomic Center for Infectious Diseases"/>
            <person name="Earl A."/>
            <person name="Manson A."/>
            <person name="Schwartman J."/>
            <person name="Gilmore M."/>
            <person name="Abouelleil A."/>
            <person name="Cao P."/>
            <person name="Chapman S."/>
            <person name="Cusick C."/>
            <person name="Shea T."/>
            <person name="Young S."/>
            <person name="Neafsey D."/>
            <person name="Nusbaum C."/>
            <person name="Birren B."/>
        </authorList>
    </citation>
    <scope>NUCLEOTIDE SEQUENCE [LARGE SCALE GENOMIC DNA]</scope>
    <source>
        <strain evidence="1 2">8G7_MSG3316</strain>
    </source>
</reference>
<evidence type="ECO:0000313" key="2">
    <source>
        <dbReference type="Proteomes" id="UP000195043"/>
    </source>
</evidence>
<name>A0A242A7P9_9ENTE</name>
<dbReference type="EMBL" id="NGKU01000001">
    <property type="protein sequence ID" value="OTN77065.1"/>
    <property type="molecule type" value="Genomic_DNA"/>
</dbReference>
<sequence>MEVDVQMVIQKLLEKIAQIELENAQLRVAFETAVKSNETSAIEGDN</sequence>
<evidence type="ECO:0000313" key="1">
    <source>
        <dbReference type="EMBL" id="OTN77065.1"/>
    </source>
</evidence>
<accession>A0A242A7P9</accession>
<dbReference type="RefSeq" id="WP_179190026.1">
    <property type="nucleotide sequence ID" value="NZ_NGKU01000001.1"/>
</dbReference>
<dbReference type="Proteomes" id="UP000195043">
    <property type="component" value="Unassembled WGS sequence"/>
</dbReference>
<protein>
    <submittedName>
        <fullName evidence="1">Uncharacterized protein</fullName>
    </submittedName>
</protein>